<sequence>MGHDSAPLLPAAFCLGWSGSSHFEAGQDPFYLGLARPIFTWVWTRPCCLWSSQEPVLLGGQVLVSLKAGQDLDSPRSRLGPAVFGTSQDPVSHASGHDPTPSLVQPLFCFL</sequence>
<dbReference type="EMBL" id="RCHU01000719">
    <property type="protein sequence ID" value="TKR97383.1"/>
    <property type="molecule type" value="Genomic_DNA"/>
</dbReference>
<organism evidence="1">
    <name type="scientific">Populus alba</name>
    <name type="common">White poplar</name>
    <dbReference type="NCBI Taxonomy" id="43335"/>
    <lineage>
        <taxon>Eukaryota</taxon>
        <taxon>Viridiplantae</taxon>
        <taxon>Streptophyta</taxon>
        <taxon>Embryophyta</taxon>
        <taxon>Tracheophyta</taxon>
        <taxon>Spermatophyta</taxon>
        <taxon>Magnoliopsida</taxon>
        <taxon>eudicotyledons</taxon>
        <taxon>Gunneridae</taxon>
        <taxon>Pentapetalae</taxon>
        <taxon>rosids</taxon>
        <taxon>fabids</taxon>
        <taxon>Malpighiales</taxon>
        <taxon>Salicaceae</taxon>
        <taxon>Saliceae</taxon>
        <taxon>Populus</taxon>
    </lineage>
</organism>
<gene>
    <name evidence="1" type="ORF">D5086_0000213760</name>
</gene>
<protein>
    <submittedName>
        <fullName evidence="1">Uncharacterized protein</fullName>
    </submittedName>
</protein>
<accession>A0A4U5PLM4</accession>
<proteinExistence type="predicted"/>
<evidence type="ECO:0000313" key="1">
    <source>
        <dbReference type="EMBL" id="TKR97383.1"/>
    </source>
</evidence>
<name>A0A4U5PLM4_POPAL</name>
<reference evidence="1" key="1">
    <citation type="submission" date="2018-10" db="EMBL/GenBank/DDBJ databases">
        <title>Population genomic analysis revealed the cold adaptation of white poplar.</title>
        <authorList>
            <person name="Liu Y.-J."/>
        </authorList>
    </citation>
    <scope>NUCLEOTIDE SEQUENCE [LARGE SCALE GENOMIC DNA]</scope>
    <source>
        <strain evidence="1">PAL-ZL1</strain>
    </source>
</reference>
<dbReference type="AlphaFoldDB" id="A0A4U5PLM4"/>
<comment type="caution">
    <text evidence="1">The sequence shown here is derived from an EMBL/GenBank/DDBJ whole genome shotgun (WGS) entry which is preliminary data.</text>
</comment>